<accession>A0A507ZTF5</accession>
<evidence type="ECO:0000313" key="1">
    <source>
        <dbReference type="EMBL" id="TQD40699.1"/>
    </source>
</evidence>
<keyword evidence="2" id="KW-1185">Reference proteome</keyword>
<comment type="caution">
    <text evidence="1">The sequence shown here is derived from an EMBL/GenBank/DDBJ whole genome shotgun (WGS) entry which is preliminary data.</text>
</comment>
<protein>
    <submittedName>
        <fullName evidence="1">Uncharacterized protein</fullName>
    </submittedName>
</protein>
<dbReference type="AlphaFoldDB" id="A0A507ZTF5"/>
<organism evidence="1 2">
    <name type="scientific">Haloflavibacter putidus</name>
    <dbReference type="NCBI Taxonomy" id="2576776"/>
    <lineage>
        <taxon>Bacteria</taxon>
        <taxon>Pseudomonadati</taxon>
        <taxon>Bacteroidota</taxon>
        <taxon>Flavobacteriia</taxon>
        <taxon>Flavobacteriales</taxon>
        <taxon>Flavobacteriaceae</taxon>
        <taxon>Haloflavibacter</taxon>
    </lineage>
</organism>
<dbReference type="EMBL" id="VIAR01000001">
    <property type="protein sequence ID" value="TQD40699.1"/>
    <property type="molecule type" value="Genomic_DNA"/>
</dbReference>
<evidence type="ECO:0000313" key="2">
    <source>
        <dbReference type="Proteomes" id="UP000317169"/>
    </source>
</evidence>
<sequence length="105" mass="12149">MKNIIVFTFIILSNITIYGQDKSYEVIYSIKINKEEMLNEIEKKVSNDRIKYLPVFSKMIDASNNTKFSLKIEDGISLFQPIASLKRGEENNSLKKRAFATIRPL</sequence>
<name>A0A507ZTF5_9FLAO</name>
<gene>
    <name evidence="1" type="ORF">FKR84_01585</name>
</gene>
<proteinExistence type="predicted"/>
<dbReference type="Proteomes" id="UP000317169">
    <property type="component" value="Unassembled WGS sequence"/>
</dbReference>
<reference evidence="1 2" key="1">
    <citation type="submission" date="2019-06" db="EMBL/GenBank/DDBJ databases">
        <title>Flavibacter putida gen. nov., sp. nov., a novel marine bacterium of the family Flavobacteriaceae isolated from coastal seawater.</title>
        <authorList>
            <person name="Feng X."/>
        </authorList>
    </citation>
    <scope>NUCLEOTIDE SEQUENCE [LARGE SCALE GENOMIC DNA]</scope>
    <source>
        <strain evidence="1 2">PLHSN227</strain>
    </source>
</reference>
<dbReference type="RefSeq" id="WP_141420430.1">
    <property type="nucleotide sequence ID" value="NZ_VIAR01000001.1"/>
</dbReference>